<dbReference type="OrthoDB" id="9812672at2"/>
<evidence type="ECO:0000313" key="3">
    <source>
        <dbReference type="EMBL" id="RKS72449.1"/>
    </source>
</evidence>
<name>A0A420XM53_9ACTN</name>
<evidence type="ECO:0000256" key="1">
    <source>
        <dbReference type="SAM" id="SignalP"/>
    </source>
</evidence>
<dbReference type="Pfam" id="PF12740">
    <property type="entry name" value="PETase"/>
    <property type="match status" value="1"/>
</dbReference>
<dbReference type="PANTHER" id="PTHR33428">
    <property type="entry name" value="CHLOROPHYLLASE-2, CHLOROPLASTIC"/>
    <property type="match status" value="1"/>
</dbReference>
<dbReference type="InParanoid" id="A0A420XM53"/>
<reference evidence="3 4" key="1">
    <citation type="submission" date="2018-10" db="EMBL/GenBank/DDBJ databases">
        <title>Genomic Encyclopedia of Archaeal and Bacterial Type Strains, Phase II (KMG-II): from individual species to whole genera.</title>
        <authorList>
            <person name="Goeker M."/>
        </authorList>
    </citation>
    <scope>NUCLEOTIDE SEQUENCE [LARGE SCALE GENOMIC DNA]</scope>
    <source>
        <strain evidence="3 4">RP-AC37</strain>
    </source>
</reference>
<protein>
    <submittedName>
        <fullName evidence="3">Chlorophyllase-like protein</fullName>
    </submittedName>
</protein>
<accession>A0A420XM53</accession>
<feature type="signal peptide" evidence="1">
    <location>
        <begin position="1"/>
        <end position="27"/>
    </location>
</feature>
<keyword evidence="1" id="KW-0732">Signal</keyword>
<dbReference type="SUPFAM" id="SSF53474">
    <property type="entry name" value="alpha/beta-Hydrolases"/>
    <property type="match status" value="1"/>
</dbReference>
<dbReference type="Gene3D" id="3.40.50.1820">
    <property type="entry name" value="alpha/beta hydrolase"/>
    <property type="match status" value="1"/>
</dbReference>
<gene>
    <name evidence="3" type="ORF">CLV35_2693</name>
</gene>
<comment type="caution">
    <text evidence="3">The sequence shown here is derived from an EMBL/GenBank/DDBJ whole genome shotgun (WGS) entry which is preliminary data.</text>
</comment>
<keyword evidence="4" id="KW-1185">Reference proteome</keyword>
<evidence type="ECO:0000313" key="4">
    <source>
        <dbReference type="Proteomes" id="UP000281955"/>
    </source>
</evidence>
<evidence type="ECO:0000259" key="2">
    <source>
        <dbReference type="Pfam" id="PF12740"/>
    </source>
</evidence>
<dbReference type="PANTHER" id="PTHR33428:SF14">
    <property type="entry name" value="CARBOXYLESTERASE TYPE B DOMAIN-CONTAINING PROTEIN"/>
    <property type="match status" value="1"/>
</dbReference>
<dbReference type="AlphaFoldDB" id="A0A420XM53"/>
<dbReference type="InterPro" id="IPR029058">
    <property type="entry name" value="AB_hydrolase_fold"/>
</dbReference>
<dbReference type="EMBL" id="RBWV01000013">
    <property type="protein sequence ID" value="RKS72449.1"/>
    <property type="molecule type" value="Genomic_DNA"/>
</dbReference>
<dbReference type="RefSeq" id="WP_121194000.1">
    <property type="nucleotide sequence ID" value="NZ_RBWV01000013.1"/>
</dbReference>
<dbReference type="InterPro" id="IPR041127">
    <property type="entry name" value="PET_hydrolase/cutinase-like"/>
</dbReference>
<proteinExistence type="predicted"/>
<dbReference type="Proteomes" id="UP000281955">
    <property type="component" value="Unassembled WGS sequence"/>
</dbReference>
<sequence length="302" mass="32247">MRYRRTIPAVLAAATLALVTGSAGVSAAPRQNVPSVERSFPVVREAAFGAPQYTVYRPADVKAVGHDLPVVVFGNGACNHESDIEYITTLSLIASHGYLVVAEGYYNGAPAGLTRDARPDLLTGAIDWAASAERTRGSDLRHRIDLSKVAVAGHSCGGIEAMVAGEDPRVDSVLALDTGFFPTSAPFGYGREELDKLHSPVLFLDGGPVDIAYENSVANYARVTVPAVHATNPDAGHAGFWHNTRNGEWDMTLTPEVVTVMVQYLDYTLFDSAAAKDYFVGANPGITKVAKWSVESKNIPQT</sequence>
<feature type="chain" id="PRO_5019552312" evidence="1">
    <location>
        <begin position="28"/>
        <end position="302"/>
    </location>
</feature>
<organism evidence="3 4">
    <name type="scientific">Motilibacter peucedani</name>
    <dbReference type="NCBI Taxonomy" id="598650"/>
    <lineage>
        <taxon>Bacteria</taxon>
        <taxon>Bacillati</taxon>
        <taxon>Actinomycetota</taxon>
        <taxon>Actinomycetes</taxon>
        <taxon>Motilibacterales</taxon>
        <taxon>Motilibacteraceae</taxon>
        <taxon>Motilibacter</taxon>
    </lineage>
</organism>
<feature type="domain" description="PET hydrolase/cutinase-like" evidence="2">
    <location>
        <begin position="38"/>
        <end position="172"/>
    </location>
</feature>